<feature type="region of interest" description="Disordered" evidence="6">
    <location>
        <begin position="51"/>
        <end position="71"/>
    </location>
</feature>
<dbReference type="InterPro" id="IPR002100">
    <property type="entry name" value="TF_MADSbox"/>
</dbReference>
<name>A0AAV7EE56_ARIFI</name>
<dbReference type="Pfam" id="PF00319">
    <property type="entry name" value="SRF-TF"/>
    <property type="match status" value="1"/>
</dbReference>
<evidence type="ECO:0000256" key="6">
    <source>
        <dbReference type="SAM" id="MobiDB-lite"/>
    </source>
</evidence>
<dbReference type="GO" id="GO:0005634">
    <property type="term" value="C:nucleus"/>
    <property type="evidence" value="ECO:0007669"/>
    <property type="project" value="UniProtKB-SubCell"/>
</dbReference>
<dbReference type="GO" id="GO:0046983">
    <property type="term" value="F:protein dimerization activity"/>
    <property type="evidence" value="ECO:0007669"/>
    <property type="project" value="InterPro"/>
</dbReference>
<dbReference type="PROSITE" id="PS50066">
    <property type="entry name" value="MADS_BOX_2"/>
    <property type="match status" value="1"/>
</dbReference>
<comment type="subcellular location">
    <subcellularLocation>
        <location evidence="1">Nucleus</location>
    </subcellularLocation>
</comment>
<evidence type="ECO:0000256" key="2">
    <source>
        <dbReference type="ARBA" id="ARBA00023015"/>
    </source>
</evidence>
<keyword evidence="4" id="KW-0804">Transcription</keyword>
<dbReference type="InterPro" id="IPR036879">
    <property type="entry name" value="TF_MADSbox_sf"/>
</dbReference>
<dbReference type="Proteomes" id="UP000825729">
    <property type="component" value="Unassembled WGS sequence"/>
</dbReference>
<reference evidence="8 9" key="1">
    <citation type="submission" date="2021-07" db="EMBL/GenBank/DDBJ databases">
        <title>The Aristolochia fimbriata genome: insights into angiosperm evolution, floral development and chemical biosynthesis.</title>
        <authorList>
            <person name="Jiao Y."/>
        </authorList>
    </citation>
    <scope>NUCLEOTIDE SEQUENCE [LARGE SCALE GENOMIC DNA]</scope>
    <source>
        <strain evidence="8">IBCAS-2021</strain>
        <tissue evidence="8">Leaf</tissue>
    </source>
</reference>
<evidence type="ECO:0000256" key="4">
    <source>
        <dbReference type="ARBA" id="ARBA00023163"/>
    </source>
</evidence>
<protein>
    <recommendedName>
        <fullName evidence="7">MADS-box domain-containing protein</fullName>
    </recommendedName>
</protein>
<keyword evidence="9" id="KW-1185">Reference proteome</keyword>
<keyword evidence="5" id="KW-0539">Nucleus</keyword>
<sequence length="341" mass="37861">MVTSKKKLIPDAATVRGRVFKKRLEGIKKKCRELSTLCGIDVVFLCSPPLEGSGKQGKSRTTSSAPLDVWPPSESDVRRILTRYRNNLSKEDRRLKRAVTTLIDDESPELQSPRVDSEYSKISGKREEAQKQRGELLEGMLSAPAPYSGASEGTISFQPGLEVGGIDHRYWEYCNPGVVPNIAHYSQMTPEESGVFSCDLHSFQLGHNIDQCFGMDQFGFESGSSGSSYGFNLLQATTDQCSRSDLQPVLLTTEDNLSSYSFSPVDSAHFTDISLMTTTLSSSPQFLSHTDPSSDICSWGTPSPYFLSHLQQLPPTYDFEPESTYPPSSGFWLSEQFLSWE</sequence>
<feature type="compositionally biased region" description="Basic and acidic residues" evidence="6">
    <location>
        <begin position="115"/>
        <end position="127"/>
    </location>
</feature>
<proteinExistence type="predicted"/>
<evidence type="ECO:0000256" key="5">
    <source>
        <dbReference type="ARBA" id="ARBA00023242"/>
    </source>
</evidence>
<feature type="domain" description="MADS-box" evidence="7">
    <location>
        <begin position="11"/>
        <end position="45"/>
    </location>
</feature>
<dbReference type="Gene3D" id="3.40.1810.10">
    <property type="entry name" value="Transcription factor, MADS-box"/>
    <property type="match status" value="1"/>
</dbReference>
<evidence type="ECO:0000313" key="9">
    <source>
        <dbReference type="Proteomes" id="UP000825729"/>
    </source>
</evidence>
<dbReference type="GO" id="GO:0003677">
    <property type="term" value="F:DNA binding"/>
    <property type="evidence" value="ECO:0007669"/>
    <property type="project" value="UniProtKB-KW"/>
</dbReference>
<feature type="region of interest" description="Disordered" evidence="6">
    <location>
        <begin position="106"/>
        <end position="127"/>
    </location>
</feature>
<evidence type="ECO:0000256" key="3">
    <source>
        <dbReference type="ARBA" id="ARBA00023125"/>
    </source>
</evidence>
<keyword evidence="3" id="KW-0238">DNA-binding</keyword>
<dbReference type="SUPFAM" id="SSF55455">
    <property type="entry name" value="SRF-like"/>
    <property type="match status" value="1"/>
</dbReference>
<evidence type="ECO:0000313" key="8">
    <source>
        <dbReference type="EMBL" id="KAG9445997.1"/>
    </source>
</evidence>
<evidence type="ECO:0000256" key="1">
    <source>
        <dbReference type="ARBA" id="ARBA00004123"/>
    </source>
</evidence>
<dbReference type="EMBL" id="JAINDJ010000005">
    <property type="protein sequence ID" value="KAG9445997.1"/>
    <property type="molecule type" value="Genomic_DNA"/>
</dbReference>
<accession>A0AAV7EE56</accession>
<evidence type="ECO:0000259" key="7">
    <source>
        <dbReference type="PROSITE" id="PS50066"/>
    </source>
</evidence>
<organism evidence="8 9">
    <name type="scientific">Aristolochia fimbriata</name>
    <name type="common">White veined hardy Dutchman's pipe vine</name>
    <dbReference type="NCBI Taxonomy" id="158543"/>
    <lineage>
        <taxon>Eukaryota</taxon>
        <taxon>Viridiplantae</taxon>
        <taxon>Streptophyta</taxon>
        <taxon>Embryophyta</taxon>
        <taxon>Tracheophyta</taxon>
        <taxon>Spermatophyta</taxon>
        <taxon>Magnoliopsida</taxon>
        <taxon>Magnoliidae</taxon>
        <taxon>Piperales</taxon>
        <taxon>Aristolochiaceae</taxon>
        <taxon>Aristolochia</taxon>
    </lineage>
</organism>
<comment type="caution">
    <text evidence="8">The sequence shown here is derived from an EMBL/GenBank/DDBJ whole genome shotgun (WGS) entry which is preliminary data.</text>
</comment>
<dbReference type="AlphaFoldDB" id="A0AAV7EE56"/>
<keyword evidence="2" id="KW-0805">Transcription regulation</keyword>
<gene>
    <name evidence="8" type="ORF">H6P81_012125</name>
</gene>